<dbReference type="SUPFAM" id="SSF101898">
    <property type="entry name" value="NHL repeat"/>
    <property type="match status" value="1"/>
</dbReference>
<dbReference type="eggNOG" id="COG4246">
    <property type="taxonomic scope" value="Bacteria"/>
</dbReference>
<dbReference type="RefSeq" id="WP_021102524.1">
    <property type="nucleotide sequence ID" value="NZ_KE557314.1"/>
</dbReference>
<dbReference type="AlphaFoldDB" id="S9QCX4"/>
<dbReference type="PATRIC" id="fig|1123360.3.peg.3147"/>
<evidence type="ECO:0000313" key="2">
    <source>
        <dbReference type="EMBL" id="EPX77453.1"/>
    </source>
</evidence>
<dbReference type="InterPro" id="IPR011042">
    <property type="entry name" value="6-blade_b-propeller_TolB-like"/>
</dbReference>
<dbReference type="Pfam" id="PF13449">
    <property type="entry name" value="Phytase-like"/>
    <property type="match status" value="1"/>
</dbReference>
<feature type="domain" description="Phytase-like" evidence="1">
    <location>
        <begin position="40"/>
        <end position="279"/>
    </location>
</feature>
<gene>
    <name evidence="2" type="ORF">thalar_03176</name>
</gene>
<evidence type="ECO:0000259" key="1">
    <source>
        <dbReference type="Pfam" id="PF13449"/>
    </source>
</evidence>
<dbReference type="InterPro" id="IPR027372">
    <property type="entry name" value="Phytase-like_dom"/>
</dbReference>
<keyword evidence="3" id="KW-1185">Reference proteome</keyword>
<accession>S9QCX4</accession>
<dbReference type="InterPro" id="IPR014567">
    <property type="entry name" value="UCP031900"/>
</dbReference>
<dbReference type="HOGENOM" id="CLU_059147_0_0_5"/>
<evidence type="ECO:0000313" key="3">
    <source>
        <dbReference type="Proteomes" id="UP000015351"/>
    </source>
</evidence>
<comment type="caution">
    <text evidence="2">The sequence shown here is derived from an EMBL/GenBank/DDBJ whole genome shotgun (WGS) entry which is preliminary data.</text>
</comment>
<dbReference type="PIRSF" id="PIRSF031900">
    <property type="entry name" value="UCP031900"/>
    <property type="match status" value="1"/>
</dbReference>
<name>S9QCX4_9RHOB</name>
<dbReference type="PROSITE" id="PS51257">
    <property type="entry name" value="PROKAR_LIPOPROTEIN"/>
    <property type="match status" value="1"/>
</dbReference>
<dbReference type="Gene3D" id="2.120.10.30">
    <property type="entry name" value="TolB, C-terminal domain"/>
    <property type="match status" value="1"/>
</dbReference>
<protein>
    <submittedName>
        <fullName evidence="2">ABC-type cobalamin/Fe3+-siderophores transport system, ATPase component</fullName>
    </submittedName>
</protein>
<dbReference type="OrthoDB" id="9798693at2"/>
<proteinExistence type="predicted"/>
<dbReference type="Proteomes" id="UP000015351">
    <property type="component" value="Unassembled WGS sequence"/>
</dbReference>
<dbReference type="EMBL" id="AONI01000015">
    <property type="protein sequence ID" value="EPX77453.1"/>
    <property type="molecule type" value="Genomic_DNA"/>
</dbReference>
<reference evidence="3" key="1">
    <citation type="journal article" date="2013" name="Stand. Genomic Sci.">
        <title>Genome sequence of the Litoreibacter arenae type strain (DSM 19593(T)), a member of the Roseobacter clade isolated from sea sand.</title>
        <authorList>
            <person name="Riedel T."/>
            <person name="Fiebig A."/>
            <person name="Petersen J."/>
            <person name="Gronow S."/>
            <person name="Kyrpides N.C."/>
            <person name="Goker M."/>
            <person name="Klenk H.P."/>
        </authorList>
    </citation>
    <scope>NUCLEOTIDE SEQUENCE [LARGE SCALE GENOMIC DNA]</scope>
    <source>
        <strain evidence="3">DSM 19593</strain>
    </source>
</reference>
<organism evidence="2 3">
    <name type="scientific">Litoreibacter arenae DSM 19593</name>
    <dbReference type="NCBI Taxonomy" id="1123360"/>
    <lineage>
        <taxon>Bacteria</taxon>
        <taxon>Pseudomonadati</taxon>
        <taxon>Pseudomonadota</taxon>
        <taxon>Alphaproteobacteria</taxon>
        <taxon>Rhodobacterales</taxon>
        <taxon>Roseobacteraceae</taxon>
        <taxon>Litoreibacter</taxon>
    </lineage>
</organism>
<dbReference type="STRING" id="1123360.thalar_03176"/>
<sequence length="294" mass="33139">MRWRSELQLALAVLGLSAGLACAQSLEFVSRYEWQSRVEGFGGFSSLEISRNGESFTTTSDKGLIAEGRIVRDGGRIRLLDNLRFDRLRDPQGEPWRSYQTDAEGLAISPSGTIYVSFEGMHRIFAYDSISSPARPLPDLPWRDSLQSNSSLEALAIDEAGVLYTMPERSGNLDRPFPVYRYRNGRWDDALSIPRRGGFLPVGADFGPDGRLYILERELVGLSGFASRVRSFKLSRNTLTDERELLRTTAGTHDNLEGLAVWATPEGVIRVTMISDDNFRFFQRTELVEYRLVQ</sequence>